<name>A0A2K6FXM6_PROCO</name>
<dbReference type="Proteomes" id="UP000233160">
    <property type="component" value="Unassembled WGS sequence"/>
</dbReference>
<proteinExistence type="predicted"/>
<gene>
    <name evidence="1" type="primary">PROCA1</name>
</gene>
<evidence type="ECO:0000313" key="1">
    <source>
        <dbReference type="Ensembl" id="ENSPCOP00000018715.1"/>
    </source>
</evidence>
<dbReference type="GeneTree" id="ENSGT00940000162235"/>
<sequence length="41" mass="4797">MWVRTTVTIERWTEEKTECKAKVWDESQGRGAKATGLSLWQ</sequence>
<accession>A0A2K6FXM6</accession>
<evidence type="ECO:0000313" key="2">
    <source>
        <dbReference type="Proteomes" id="UP000233160"/>
    </source>
</evidence>
<reference evidence="1" key="1">
    <citation type="submission" date="2025-08" db="UniProtKB">
        <authorList>
            <consortium name="Ensembl"/>
        </authorList>
    </citation>
    <scope>IDENTIFICATION</scope>
</reference>
<protein>
    <submittedName>
        <fullName evidence="1">Protein interacting with cyclin A1</fullName>
    </submittedName>
</protein>
<organism evidence="1 2">
    <name type="scientific">Propithecus coquereli</name>
    <name type="common">Coquerel's sifaka</name>
    <name type="synonym">Propithecus verreauxi coquereli</name>
    <dbReference type="NCBI Taxonomy" id="379532"/>
    <lineage>
        <taxon>Eukaryota</taxon>
        <taxon>Metazoa</taxon>
        <taxon>Chordata</taxon>
        <taxon>Craniata</taxon>
        <taxon>Vertebrata</taxon>
        <taxon>Euteleostomi</taxon>
        <taxon>Mammalia</taxon>
        <taxon>Eutheria</taxon>
        <taxon>Euarchontoglires</taxon>
        <taxon>Primates</taxon>
        <taxon>Strepsirrhini</taxon>
        <taxon>Lemuriformes</taxon>
        <taxon>Indriidae</taxon>
        <taxon>Propithecus</taxon>
    </lineage>
</organism>
<dbReference type="AlphaFoldDB" id="A0A2K6FXM6"/>
<reference evidence="1" key="2">
    <citation type="submission" date="2025-09" db="UniProtKB">
        <authorList>
            <consortium name="Ensembl"/>
        </authorList>
    </citation>
    <scope>IDENTIFICATION</scope>
</reference>
<dbReference type="Ensembl" id="ENSPCOT00000029359.1">
    <property type="protein sequence ID" value="ENSPCOP00000018715.1"/>
    <property type="gene ID" value="ENSPCOG00000021262.1"/>
</dbReference>
<keyword evidence="2" id="KW-1185">Reference proteome</keyword>